<organism evidence="2 3">
    <name type="scientific">Moryella indoligenes</name>
    <dbReference type="NCBI Taxonomy" id="371674"/>
    <lineage>
        <taxon>Bacteria</taxon>
        <taxon>Bacillati</taxon>
        <taxon>Bacillota</taxon>
        <taxon>Clostridia</taxon>
        <taxon>Lachnospirales</taxon>
        <taxon>Lachnospiraceae</taxon>
        <taxon>Moryella</taxon>
    </lineage>
</organism>
<keyword evidence="3" id="KW-1185">Reference proteome</keyword>
<reference evidence="2" key="1">
    <citation type="submission" date="2023-07" db="EMBL/GenBank/DDBJ databases">
        <title>Genomic Encyclopedia of Type Strains, Phase IV (KMG-IV): sequencing the most valuable type-strain genomes for metagenomic binning, comparative biology and taxonomic classification.</title>
        <authorList>
            <person name="Goeker M."/>
        </authorList>
    </citation>
    <scope>NUCLEOTIDE SEQUENCE</scope>
    <source>
        <strain evidence="2">DSM 19659</strain>
    </source>
</reference>
<feature type="transmembrane region" description="Helical" evidence="1">
    <location>
        <begin position="278"/>
        <end position="297"/>
    </location>
</feature>
<feature type="transmembrane region" description="Helical" evidence="1">
    <location>
        <begin position="400"/>
        <end position="423"/>
    </location>
</feature>
<name>A0AAE3V8G7_9FIRM</name>
<evidence type="ECO:0000313" key="3">
    <source>
        <dbReference type="Proteomes" id="UP001241537"/>
    </source>
</evidence>
<feature type="transmembrane region" description="Helical" evidence="1">
    <location>
        <begin position="37"/>
        <end position="56"/>
    </location>
</feature>
<proteinExistence type="predicted"/>
<feature type="transmembrane region" description="Helical" evidence="1">
    <location>
        <begin position="309"/>
        <end position="329"/>
    </location>
</feature>
<comment type="caution">
    <text evidence="2">The sequence shown here is derived from an EMBL/GenBank/DDBJ whole genome shotgun (WGS) entry which is preliminary data.</text>
</comment>
<dbReference type="RefSeq" id="WP_307252315.1">
    <property type="nucleotide sequence ID" value="NZ_JAUSTO010000002.1"/>
</dbReference>
<dbReference type="AlphaFoldDB" id="A0AAE3V8G7"/>
<dbReference type="GO" id="GO:0016020">
    <property type="term" value="C:membrane"/>
    <property type="evidence" value="ECO:0007669"/>
    <property type="project" value="InterPro"/>
</dbReference>
<keyword evidence="1" id="KW-1133">Transmembrane helix</keyword>
<evidence type="ECO:0000313" key="2">
    <source>
        <dbReference type="EMBL" id="MDQ0151624.1"/>
    </source>
</evidence>
<sequence length="465" mass="49914">MTSAMLTDLLKSLGLLGLFLIIGTLIRAKIRIFQKTFIPASVIGGFLLLILGPQVINILPVPDDWFKYYSMIPGILIVPVVASVPLGLRFGKTGGSTDAGFMKNVVPLMFIGLGVSMMQFGIGYLAHILFQGSFDFYDQFGIELPIGFVGGHGTAGTLGNTLKEMNLPYWETSQGVATTTATFGIVGGIIIGIILINWAARHGQTAMLDKPADIPEAFKVGFHKNMKEQGSLGRETTMSSSIDTLAFHTALIFIACGAAYLCVKGAKTASIPVLKSISVWAYGMICMFILWGILCKLKMDYLVDGAVKSHISGAFTEFAVIGAVASLPIKAVAAYLIPIITMVFIGYLVTAAWLVLLSRHLLKGYWFEQMIGTLGMATGVFITGVLLLRICDPDLKSPALASYSLSYTVTSVIYFALLNMFIIMPTTHSVMMASLTGFGIALACLIGAVISSRIAFGRIMPPPVK</sequence>
<evidence type="ECO:0000256" key="1">
    <source>
        <dbReference type="SAM" id="Phobius"/>
    </source>
</evidence>
<keyword evidence="1" id="KW-0812">Transmembrane</keyword>
<feature type="transmembrane region" description="Helical" evidence="1">
    <location>
        <begin position="108"/>
        <end position="130"/>
    </location>
</feature>
<dbReference type="Proteomes" id="UP001241537">
    <property type="component" value="Unassembled WGS sequence"/>
</dbReference>
<dbReference type="GO" id="GO:0015813">
    <property type="term" value="P:L-glutamate transmembrane transport"/>
    <property type="evidence" value="ECO:0007669"/>
    <property type="project" value="InterPro"/>
</dbReference>
<protein>
    <submittedName>
        <fullName evidence="2">ESS family glutamate:Na+ symporter</fullName>
    </submittedName>
</protein>
<dbReference type="GO" id="GO:0015501">
    <property type="term" value="F:glutamate:sodium symporter activity"/>
    <property type="evidence" value="ECO:0007669"/>
    <property type="project" value="InterPro"/>
</dbReference>
<dbReference type="InterPro" id="IPR004445">
    <property type="entry name" value="GltS"/>
</dbReference>
<keyword evidence="1" id="KW-0472">Membrane</keyword>
<feature type="transmembrane region" description="Helical" evidence="1">
    <location>
        <begin position="370"/>
        <end position="388"/>
    </location>
</feature>
<feature type="transmembrane region" description="Helical" evidence="1">
    <location>
        <begin position="175"/>
        <end position="200"/>
    </location>
</feature>
<accession>A0AAE3V8G7</accession>
<dbReference type="Pfam" id="PF03616">
    <property type="entry name" value="Glt_symporter"/>
    <property type="match status" value="1"/>
</dbReference>
<dbReference type="PANTHER" id="PTHR36178">
    <property type="entry name" value="SLR0625 PROTEIN"/>
    <property type="match status" value="1"/>
</dbReference>
<gene>
    <name evidence="2" type="ORF">J2S20_000304</name>
</gene>
<dbReference type="PANTHER" id="PTHR36178:SF1">
    <property type="entry name" value="SODIUM_GLUTAMATE SYMPORTER"/>
    <property type="match status" value="1"/>
</dbReference>
<feature type="transmembrane region" description="Helical" evidence="1">
    <location>
        <begin position="12"/>
        <end position="30"/>
    </location>
</feature>
<dbReference type="EMBL" id="JAUSTO010000002">
    <property type="protein sequence ID" value="MDQ0151624.1"/>
    <property type="molecule type" value="Genomic_DNA"/>
</dbReference>
<feature type="transmembrane region" description="Helical" evidence="1">
    <location>
        <begin position="245"/>
        <end position="266"/>
    </location>
</feature>
<feature type="transmembrane region" description="Helical" evidence="1">
    <location>
        <begin position="335"/>
        <end position="358"/>
    </location>
</feature>
<feature type="transmembrane region" description="Helical" evidence="1">
    <location>
        <begin position="435"/>
        <end position="456"/>
    </location>
</feature>
<feature type="transmembrane region" description="Helical" evidence="1">
    <location>
        <begin position="68"/>
        <end position="88"/>
    </location>
</feature>